<keyword evidence="4 5" id="KW-0413">Isomerase</keyword>
<dbReference type="EC" id="5.2.1.8" evidence="6"/>
<evidence type="ECO:0000259" key="7">
    <source>
        <dbReference type="PROSITE" id="PS50059"/>
    </source>
</evidence>
<name>A0A9D7STC6_9BACT</name>
<gene>
    <name evidence="8" type="ORF">IPP15_05740</name>
</gene>
<dbReference type="PROSITE" id="PS51257">
    <property type="entry name" value="PROKAR_LIPOPROTEIN"/>
    <property type="match status" value="1"/>
</dbReference>
<dbReference type="Gene3D" id="3.10.50.40">
    <property type="match status" value="1"/>
</dbReference>
<dbReference type="InterPro" id="IPR001179">
    <property type="entry name" value="PPIase_FKBP_dom"/>
</dbReference>
<evidence type="ECO:0000256" key="1">
    <source>
        <dbReference type="ARBA" id="ARBA00000971"/>
    </source>
</evidence>
<dbReference type="PROSITE" id="PS50059">
    <property type="entry name" value="FKBP_PPIASE"/>
    <property type="match status" value="1"/>
</dbReference>
<keyword evidence="3 5" id="KW-0697">Rotamase</keyword>
<dbReference type="PANTHER" id="PTHR43811:SF57">
    <property type="entry name" value="FKBP-TYPE PEPTIDYL-PROLYL CIS-TRANS ISOMERASE FKPA-RELATED"/>
    <property type="match status" value="1"/>
</dbReference>
<evidence type="ECO:0000256" key="2">
    <source>
        <dbReference type="ARBA" id="ARBA00006577"/>
    </source>
</evidence>
<evidence type="ECO:0000313" key="9">
    <source>
        <dbReference type="Proteomes" id="UP000808337"/>
    </source>
</evidence>
<comment type="catalytic activity">
    <reaction evidence="1 5 6">
        <text>[protein]-peptidylproline (omega=180) = [protein]-peptidylproline (omega=0)</text>
        <dbReference type="Rhea" id="RHEA:16237"/>
        <dbReference type="Rhea" id="RHEA-COMP:10747"/>
        <dbReference type="Rhea" id="RHEA-COMP:10748"/>
        <dbReference type="ChEBI" id="CHEBI:83833"/>
        <dbReference type="ChEBI" id="CHEBI:83834"/>
        <dbReference type="EC" id="5.2.1.8"/>
    </reaction>
</comment>
<dbReference type="InterPro" id="IPR046357">
    <property type="entry name" value="PPIase_dom_sf"/>
</dbReference>
<reference evidence="8 9" key="1">
    <citation type="submission" date="2020-10" db="EMBL/GenBank/DDBJ databases">
        <title>Connecting structure to function with the recovery of over 1000 high-quality activated sludge metagenome-assembled genomes encoding full-length rRNA genes using long-read sequencing.</title>
        <authorList>
            <person name="Singleton C.M."/>
            <person name="Petriglieri F."/>
            <person name="Kristensen J.M."/>
            <person name="Kirkegaard R.H."/>
            <person name="Michaelsen T.Y."/>
            <person name="Andersen M.H."/>
            <person name="Karst S.M."/>
            <person name="Dueholm M.S."/>
            <person name="Nielsen P.H."/>
            <person name="Albertsen M."/>
        </authorList>
    </citation>
    <scope>NUCLEOTIDE SEQUENCE [LARGE SCALE GENOMIC DNA]</scope>
    <source>
        <strain evidence="8">Ribe_18-Q3-R11-54_MAXAC.273</strain>
    </source>
</reference>
<proteinExistence type="inferred from homology"/>
<evidence type="ECO:0000256" key="4">
    <source>
        <dbReference type="ARBA" id="ARBA00023235"/>
    </source>
</evidence>
<dbReference type="AlphaFoldDB" id="A0A9D7STC6"/>
<dbReference type="SUPFAM" id="SSF54534">
    <property type="entry name" value="FKBP-like"/>
    <property type="match status" value="1"/>
</dbReference>
<accession>A0A9D7STC6</accession>
<dbReference type="PANTHER" id="PTHR43811">
    <property type="entry name" value="FKBP-TYPE PEPTIDYL-PROLYL CIS-TRANS ISOMERASE FKPA"/>
    <property type="match status" value="1"/>
</dbReference>
<evidence type="ECO:0000256" key="3">
    <source>
        <dbReference type="ARBA" id="ARBA00023110"/>
    </source>
</evidence>
<organism evidence="8 9">
    <name type="scientific">Candidatus Opimibacter skivensis</name>
    <dbReference type="NCBI Taxonomy" id="2982028"/>
    <lineage>
        <taxon>Bacteria</taxon>
        <taxon>Pseudomonadati</taxon>
        <taxon>Bacteroidota</taxon>
        <taxon>Saprospiria</taxon>
        <taxon>Saprospirales</taxon>
        <taxon>Saprospiraceae</taxon>
        <taxon>Candidatus Opimibacter</taxon>
    </lineage>
</organism>
<sequence length="147" mass="15829">MKFIHTTILLLSLCTFILSCHKDDQGAQDELLIKTYLMDNNLQAEKTSSGLYYIITLPGNNEHPTSSDNVHISYTGSLLNGDVFDSNPSATFPLGNLIEGMKEGIALLGKGGVATFYIPSGLGYGESPRQGIPANSVLIFDVTLIGF</sequence>
<comment type="caution">
    <text evidence="8">The sequence shown here is derived from an EMBL/GenBank/DDBJ whole genome shotgun (WGS) entry which is preliminary data.</text>
</comment>
<protein>
    <recommendedName>
        <fullName evidence="6">Peptidyl-prolyl cis-trans isomerase</fullName>
        <ecNumber evidence="6">5.2.1.8</ecNumber>
    </recommendedName>
</protein>
<evidence type="ECO:0000256" key="5">
    <source>
        <dbReference type="PROSITE-ProRule" id="PRU00277"/>
    </source>
</evidence>
<evidence type="ECO:0000313" key="8">
    <source>
        <dbReference type="EMBL" id="MBK9981916.1"/>
    </source>
</evidence>
<dbReference type="GO" id="GO:0003755">
    <property type="term" value="F:peptidyl-prolyl cis-trans isomerase activity"/>
    <property type="evidence" value="ECO:0007669"/>
    <property type="project" value="UniProtKB-UniRule"/>
</dbReference>
<comment type="similarity">
    <text evidence="2 6">Belongs to the FKBP-type PPIase family.</text>
</comment>
<evidence type="ECO:0000256" key="6">
    <source>
        <dbReference type="RuleBase" id="RU003915"/>
    </source>
</evidence>
<dbReference type="Proteomes" id="UP000808337">
    <property type="component" value="Unassembled WGS sequence"/>
</dbReference>
<dbReference type="Pfam" id="PF00254">
    <property type="entry name" value="FKBP_C"/>
    <property type="match status" value="1"/>
</dbReference>
<feature type="domain" description="PPIase FKBP-type" evidence="7">
    <location>
        <begin position="67"/>
        <end position="147"/>
    </location>
</feature>
<dbReference type="EMBL" id="JADKGY010000001">
    <property type="protein sequence ID" value="MBK9981916.1"/>
    <property type="molecule type" value="Genomic_DNA"/>
</dbReference>